<dbReference type="AlphaFoldDB" id="A0A552E7R7"/>
<organism evidence="1 2">
    <name type="scientific">Microcystis aeruginosa Ma_QC_B_20070730_S2</name>
    <dbReference type="NCBI Taxonomy" id="2486256"/>
    <lineage>
        <taxon>Bacteria</taxon>
        <taxon>Bacillati</taxon>
        <taxon>Cyanobacteriota</taxon>
        <taxon>Cyanophyceae</taxon>
        <taxon>Oscillatoriophycideae</taxon>
        <taxon>Chroococcales</taxon>
        <taxon>Microcystaceae</taxon>
        <taxon>Microcystis</taxon>
    </lineage>
</organism>
<accession>A0A552E7R7</accession>
<name>A0A552E7R7_MICAE</name>
<evidence type="ECO:0000313" key="2">
    <source>
        <dbReference type="Proteomes" id="UP000320551"/>
    </source>
</evidence>
<reference evidence="1 2" key="1">
    <citation type="submission" date="2019-01" db="EMBL/GenBank/DDBJ databases">
        <title>Coherence of Microcystis species and biogeography revealed through population genomics.</title>
        <authorList>
            <person name="Perez-Carrascal O.M."/>
            <person name="Terrat Y."/>
            <person name="Giani A."/>
            <person name="Fortin N."/>
            <person name="Tromas N."/>
            <person name="Shapiro B.J."/>
        </authorList>
    </citation>
    <scope>NUCLEOTIDE SEQUENCE [LARGE SCALE GENOMIC DNA]</scope>
    <source>
        <strain evidence="1">Ma_QC_B_20070730_S2</strain>
    </source>
</reference>
<sequence>MRGRPGGNPDLVEHRFSTDRDEPCTAKLTLRLPPSQYAKLKKIDNWQEKVREVITSFLQELEHPDNCEK</sequence>
<dbReference type="EMBL" id="SFBK01000029">
    <property type="protein sequence ID" value="TRU30482.1"/>
    <property type="molecule type" value="Genomic_DNA"/>
</dbReference>
<comment type="caution">
    <text evidence="1">The sequence shown here is derived from an EMBL/GenBank/DDBJ whole genome shotgun (WGS) entry which is preliminary data.</text>
</comment>
<proteinExistence type="predicted"/>
<dbReference type="Proteomes" id="UP000320551">
    <property type="component" value="Unassembled WGS sequence"/>
</dbReference>
<evidence type="ECO:0000313" key="1">
    <source>
        <dbReference type="EMBL" id="TRU30482.1"/>
    </source>
</evidence>
<protein>
    <submittedName>
        <fullName evidence="1">Uncharacterized protein</fullName>
    </submittedName>
</protein>
<gene>
    <name evidence="1" type="ORF">EWV80_02060</name>
</gene>